<gene>
    <name evidence="2" type="ORF">CUNI_LOCUS7831</name>
</gene>
<dbReference type="OrthoDB" id="6435476at2759"/>
<feature type="non-terminal residue" evidence="2">
    <location>
        <position position="1"/>
    </location>
</feature>
<feature type="transmembrane region" description="Helical" evidence="1">
    <location>
        <begin position="399"/>
        <end position="423"/>
    </location>
</feature>
<dbReference type="PANTHER" id="PTHR11360:SF284">
    <property type="entry name" value="EG:103B4.3 PROTEIN-RELATED"/>
    <property type="match status" value="1"/>
</dbReference>
<dbReference type="Gene3D" id="1.20.1250.20">
    <property type="entry name" value="MFS general substrate transporter like domains"/>
    <property type="match status" value="1"/>
</dbReference>
<dbReference type="GO" id="GO:0022857">
    <property type="term" value="F:transmembrane transporter activity"/>
    <property type="evidence" value="ECO:0007669"/>
    <property type="project" value="InterPro"/>
</dbReference>
<dbReference type="Proteomes" id="UP000678393">
    <property type="component" value="Unassembled WGS sequence"/>
</dbReference>
<evidence type="ECO:0008006" key="4">
    <source>
        <dbReference type="Google" id="ProtNLM"/>
    </source>
</evidence>
<evidence type="ECO:0000256" key="1">
    <source>
        <dbReference type="SAM" id="Phobius"/>
    </source>
</evidence>
<dbReference type="EMBL" id="CAJHNH020001252">
    <property type="protein sequence ID" value="CAG5122273.1"/>
    <property type="molecule type" value="Genomic_DNA"/>
</dbReference>
<evidence type="ECO:0000313" key="2">
    <source>
        <dbReference type="EMBL" id="CAG5122273.1"/>
    </source>
</evidence>
<name>A0A8S3YYK4_9EUPU</name>
<keyword evidence="1" id="KW-1133">Transmembrane helix</keyword>
<keyword evidence="1" id="KW-0472">Membrane</keyword>
<dbReference type="InterPro" id="IPR011701">
    <property type="entry name" value="MFS"/>
</dbReference>
<dbReference type="Pfam" id="PF07690">
    <property type="entry name" value="MFS_1"/>
    <property type="match status" value="1"/>
</dbReference>
<accession>A0A8S3YYK4</accession>
<evidence type="ECO:0000313" key="3">
    <source>
        <dbReference type="Proteomes" id="UP000678393"/>
    </source>
</evidence>
<dbReference type="InterPro" id="IPR036259">
    <property type="entry name" value="MFS_trans_sf"/>
</dbReference>
<dbReference type="AlphaFoldDB" id="A0A8S3YYK4"/>
<keyword evidence="1" id="KW-0812">Transmembrane</keyword>
<dbReference type="PANTHER" id="PTHR11360">
    <property type="entry name" value="MONOCARBOXYLATE TRANSPORTER"/>
    <property type="match status" value="1"/>
</dbReference>
<dbReference type="SUPFAM" id="SSF103473">
    <property type="entry name" value="MFS general substrate transporter"/>
    <property type="match status" value="1"/>
</dbReference>
<protein>
    <recommendedName>
        <fullName evidence="4">Major facilitator superfamily (MFS) profile domain-containing protein</fullName>
    </recommendedName>
</protein>
<organism evidence="2 3">
    <name type="scientific">Candidula unifasciata</name>
    <dbReference type="NCBI Taxonomy" id="100452"/>
    <lineage>
        <taxon>Eukaryota</taxon>
        <taxon>Metazoa</taxon>
        <taxon>Spiralia</taxon>
        <taxon>Lophotrochozoa</taxon>
        <taxon>Mollusca</taxon>
        <taxon>Gastropoda</taxon>
        <taxon>Heterobranchia</taxon>
        <taxon>Euthyneura</taxon>
        <taxon>Panpulmonata</taxon>
        <taxon>Eupulmonata</taxon>
        <taxon>Stylommatophora</taxon>
        <taxon>Helicina</taxon>
        <taxon>Helicoidea</taxon>
        <taxon>Geomitridae</taxon>
        <taxon>Candidula</taxon>
    </lineage>
</organism>
<dbReference type="InterPro" id="IPR050327">
    <property type="entry name" value="Proton-linked_MCT"/>
</dbReference>
<feature type="transmembrane region" description="Helical" evidence="1">
    <location>
        <begin position="370"/>
        <end position="393"/>
    </location>
</feature>
<sequence>QTPEKSVEETDITRDHGLLTTDIKAEFPSADKVFLEKGEFNIFSHQWNRQTSVTCRSDQMPTIEEDADHLPNGGNHEKVIAGESICSVPTKSLSEVSKGSSLQVTRQQPQQDCLSNNSESYVAANTLVLNQAGIAPSPNAEANNCASVGDSSQRPVFVSCPNAEELLKSQEYQVLIEQEKRLLSRELSVDEKRRSAPYGSVFTLASEAGRAIEVLLIEEMMSQDERQGLSRWRRLYDRSSLGLWSFRMTLIAALPGTVNQYLVAYLPTITNAQGATFDQAANLVTIMGAVDLISRLVMGVIADTKVLPPSRMLSIAQIIMGTVCQFVWAFTSFPLLILMVILMGFFVGSRVSFLPLVCNEVVGSERMPQAYSISAMSTALVGAMWSPILGLIAESTKSFLVVMHFIGTGYILSGLLMLTLPAFTRREKKRQLTLENDDVKDADTSSVVK</sequence>
<proteinExistence type="predicted"/>
<keyword evidence="3" id="KW-1185">Reference proteome</keyword>
<feature type="transmembrane region" description="Helical" evidence="1">
    <location>
        <begin position="336"/>
        <end position="358"/>
    </location>
</feature>
<comment type="caution">
    <text evidence="2">The sequence shown here is derived from an EMBL/GenBank/DDBJ whole genome shotgun (WGS) entry which is preliminary data.</text>
</comment>
<reference evidence="2" key="1">
    <citation type="submission" date="2021-04" db="EMBL/GenBank/DDBJ databases">
        <authorList>
            <consortium name="Molecular Ecology Group"/>
        </authorList>
    </citation>
    <scope>NUCLEOTIDE SEQUENCE</scope>
</reference>